<accession>A0ABR8NJK3</accession>
<protein>
    <submittedName>
        <fullName evidence="1">Transcriptional regulator</fullName>
    </submittedName>
</protein>
<proteinExistence type="predicted"/>
<comment type="caution">
    <text evidence="1">The sequence shown here is derived from an EMBL/GenBank/DDBJ whole genome shotgun (WGS) entry which is preliminary data.</text>
</comment>
<organism evidence="1 2">
    <name type="scientific">Nocardioides cavernae</name>
    <dbReference type="NCBI Taxonomy" id="1921566"/>
    <lineage>
        <taxon>Bacteria</taxon>
        <taxon>Bacillati</taxon>
        <taxon>Actinomycetota</taxon>
        <taxon>Actinomycetes</taxon>
        <taxon>Propionibacteriales</taxon>
        <taxon>Nocardioidaceae</taxon>
        <taxon>Nocardioides</taxon>
    </lineage>
</organism>
<evidence type="ECO:0000313" key="1">
    <source>
        <dbReference type="EMBL" id="MBD3926614.1"/>
    </source>
</evidence>
<name>A0ABR8NJK3_9ACTN</name>
<reference evidence="1 2" key="1">
    <citation type="submission" date="2020-09" db="EMBL/GenBank/DDBJ databases">
        <title>novel species in genus Nocardioides.</title>
        <authorList>
            <person name="Zhang G."/>
        </authorList>
    </citation>
    <scope>NUCLEOTIDE SEQUENCE [LARGE SCALE GENOMIC DNA]</scope>
    <source>
        <strain evidence="1 2">KCTC 39551</strain>
    </source>
</reference>
<evidence type="ECO:0000313" key="2">
    <source>
        <dbReference type="Proteomes" id="UP000618818"/>
    </source>
</evidence>
<keyword evidence="2" id="KW-1185">Reference proteome</keyword>
<sequence length="202" mass="22606">MTLHAVRLLGFADTPRVAARFGLDRDDTSSLLEDFRADGWVTTSEFAGTAGWSLTDRGRAADERLLADELAATGARETVVQVHERFVPLNARFQDTVTRWQLRPIGGNSFAANDHTDFRWDDRVIASLRSVGRRLGGLEDDLVRVLPRFTGYARRYDAAMARVVAGQRQWVDGVEVDSCHLVWIQLHEDLLATLGLERGDGR</sequence>
<dbReference type="Proteomes" id="UP000618818">
    <property type="component" value="Unassembled WGS sequence"/>
</dbReference>
<gene>
    <name evidence="1" type="ORF">IEZ26_18485</name>
</gene>
<dbReference type="EMBL" id="JACXYZ010000003">
    <property type="protein sequence ID" value="MBD3926614.1"/>
    <property type="molecule type" value="Genomic_DNA"/>
</dbReference>